<dbReference type="PANTHER" id="PTHR12820">
    <property type="entry name" value="VACUOLAR SORTING PROTEIN 53"/>
    <property type="match status" value="1"/>
</dbReference>
<evidence type="ECO:0000256" key="1">
    <source>
        <dbReference type="SAM" id="MobiDB-lite"/>
    </source>
</evidence>
<evidence type="ECO:0000313" key="3">
    <source>
        <dbReference type="EMBL" id="KAF6029071.1"/>
    </source>
</evidence>
<gene>
    <name evidence="3" type="ORF">EB796_012621</name>
</gene>
<dbReference type="PANTHER" id="PTHR12820:SF0">
    <property type="entry name" value="VACUOLAR PROTEIN SORTING-ASSOCIATED PROTEIN 53 HOMOLOG"/>
    <property type="match status" value="1"/>
</dbReference>
<reference evidence="3" key="1">
    <citation type="submission" date="2020-06" db="EMBL/GenBank/DDBJ databases">
        <title>Draft genome of Bugula neritina, a colonial animal packing powerful symbionts and potential medicines.</title>
        <authorList>
            <person name="Rayko M."/>
        </authorList>
    </citation>
    <scope>NUCLEOTIDE SEQUENCE [LARGE SCALE GENOMIC DNA]</scope>
    <source>
        <strain evidence="3">Kwan_BN1</strain>
    </source>
</reference>
<organism evidence="3 4">
    <name type="scientific">Bugula neritina</name>
    <name type="common">Brown bryozoan</name>
    <name type="synonym">Sertularia neritina</name>
    <dbReference type="NCBI Taxonomy" id="10212"/>
    <lineage>
        <taxon>Eukaryota</taxon>
        <taxon>Metazoa</taxon>
        <taxon>Spiralia</taxon>
        <taxon>Lophotrochozoa</taxon>
        <taxon>Bryozoa</taxon>
        <taxon>Gymnolaemata</taxon>
        <taxon>Cheilostomatida</taxon>
        <taxon>Flustrina</taxon>
        <taxon>Buguloidea</taxon>
        <taxon>Bugulidae</taxon>
        <taxon>Bugula</taxon>
    </lineage>
</organism>
<feature type="compositionally biased region" description="Low complexity" evidence="1">
    <location>
        <begin position="65"/>
        <end position="81"/>
    </location>
</feature>
<dbReference type="GO" id="GO:0000938">
    <property type="term" value="C:GARP complex"/>
    <property type="evidence" value="ECO:0007669"/>
    <property type="project" value="InterPro"/>
</dbReference>
<dbReference type="InterPro" id="IPR031745">
    <property type="entry name" value="Vps53_C"/>
</dbReference>
<protein>
    <submittedName>
        <fullName evidence="3">VPS53</fullName>
    </submittedName>
</protein>
<evidence type="ECO:0000313" key="4">
    <source>
        <dbReference type="Proteomes" id="UP000593567"/>
    </source>
</evidence>
<dbReference type="Pfam" id="PF16854">
    <property type="entry name" value="VPS53_C"/>
    <property type="match status" value="1"/>
</dbReference>
<feature type="region of interest" description="Disordered" evidence="1">
    <location>
        <begin position="65"/>
        <end position="90"/>
    </location>
</feature>
<dbReference type="EMBL" id="VXIV02001857">
    <property type="protein sequence ID" value="KAF6029071.1"/>
    <property type="molecule type" value="Genomic_DNA"/>
</dbReference>
<keyword evidence="4" id="KW-1185">Reference proteome</keyword>
<dbReference type="AlphaFoldDB" id="A0A7J7JTU8"/>
<dbReference type="OrthoDB" id="10261632at2759"/>
<name>A0A7J7JTU8_BUGNE</name>
<dbReference type="InterPro" id="IPR039766">
    <property type="entry name" value="Vps53"/>
</dbReference>
<sequence length="100" mass="11312">MTRAEMILKVVMSPHDPYQGFVDNCIKLLSDTDFTEFQKILDMKGLKRGEQACLTEMFKARSPHNVASAASANSAGSANQNVEHDTSRIRKLERLIRNRM</sequence>
<accession>A0A7J7JTU8</accession>
<proteinExistence type="predicted"/>
<dbReference type="Proteomes" id="UP000593567">
    <property type="component" value="Unassembled WGS sequence"/>
</dbReference>
<comment type="caution">
    <text evidence="3">The sequence shown here is derived from an EMBL/GenBank/DDBJ whole genome shotgun (WGS) entry which is preliminary data.</text>
</comment>
<dbReference type="GO" id="GO:0042147">
    <property type="term" value="P:retrograde transport, endosome to Golgi"/>
    <property type="evidence" value="ECO:0007669"/>
    <property type="project" value="InterPro"/>
</dbReference>
<feature type="domain" description="Vps53 C-terminal" evidence="2">
    <location>
        <begin position="1"/>
        <end position="46"/>
    </location>
</feature>
<dbReference type="GO" id="GO:0005829">
    <property type="term" value="C:cytosol"/>
    <property type="evidence" value="ECO:0007669"/>
    <property type="project" value="GOC"/>
</dbReference>
<evidence type="ECO:0000259" key="2">
    <source>
        <dbReference type="Pfam" id="PF16854"/>
    </source>
</evidence>